<keyword evidence="2" id="KW-1185">Reference proteome</keyword>
<protein>
    <submittedName>
        <fullName evidence="1">Uncharacterized protein</fullName>
    </submittedName>
</protein>
<dbReference type="Proteomes" id="UP001145742">
    <property type="component" value="Unassembled WGS sequence"/>
</dbReference>
<evidence type="ECO:0000313" key="1">
    <source>
        <dbReference type="EMBL" id="KAJ7426763.1"/>
    </source>
</evidence>
<accession>A0ABQ9DWN2</accession>
<organism evidence="1 2">
    <name type="scientific">Willisornis vidua</name>
    <name type="common">Xingu scale-backed antbird</name>
    <dbReference type="NCBI Taxonomy" id="1566151"/>
    <lineage>
        <taxon>Eukaryota</taxon>
        <taxon>Metazoa</taxon>
        <taxon>Chordata</taxon>
        <taxon>Craniata</taxon>
        <taxon>Vertebrata</taxon>
        <taxon>Euteleostomi</taxon>
        <taxon>Archelosauria</taxon>
        <taxon>Archosauria</taxon>
        <taxon>Dinosauria</taxon>
        <taxon>Saurischia</taxon>
        <taxon>Theropoda</taxon>
        <taxon>Coelurosauria</taxon>
        <taxon>Aves</taxon>
        <taxon>Neognathae</taxon>
        <taxon>Neoaves</taxon>
        <taxon>Telluraves</taxon>
        <taxon>Australaves</taxon>
        <taxon>Passeriformes</taxon>
        <taxon>Thamnophilidae</taxon>
        <taxon>Willisornis</taxon>
    </lineage>
</organism>
<reference evidence="1" key="1">
    <citation type="submission" date="2019-10" db="EMBL/GenBank/DDBJ databases">
        <authorList>
            <person name="Soares A.E.R."/>
            <person name="Aleixo A."/>
            <person name="Schneider P."/>
            <person name="Miyaki C.Y."/>
            <person name="Schneider M.P."/>
            <person name="Mello C."/>
            <person name="Vasconcelos A.T.R."/>
        </authorList>
    </citation>
    <scope>NUCLEOTIDE SEQUENCE</scope>
    <source>
        <tissue evidence="1">Muscle</tissue>
    </source>
</reference>
<name>A0ABQ9DWN2_9PASS</name>
<sequence>MRLEKISEIIACSPSSNVSQTRALSATSSLSLNTSRDSDCITSLGSLSQSLNNLSGKKFFLMSNPKLLWHSFRLCPLVLLLFAWEQSLPPPGYALLSGVAESGEKEVRSGTCISFCKNLNIMYHNHGGETLLREGSQTWTTSHSQGQTLTYKYAEIQEFVVEHSWSNSMQILTDKEAKTRHRDRQ</sequence>
<proteinExistence type="predicted"/>
<gene>
    <name evidence="1" type="ORF">WISP_12835</name>
</gene>
<dbReference type="EMBL" id="WHWB01032144">
    <property type="protein sequence ID" value="KAJ7426763.1"/>
    <property type="molecule type" value="Genomic_DNA"/>
</dbReference>
<comment type="caution">
    <text evidence="1">The sequence shown here is derived from an EMBL/GenBank/DDBJ whole genome shotgun (WGS) entry which is preliminary data.</text>
</comment>
<evidence type="ECO:0000313" key="2">
    <source>
        <dbReference type="Proteomes" id="UP001145742"/>
    </source>
</evidence>